<comment type="caution">
    <text evidence="2">The sequence shown here is derived from an EMBL/GenBank/DDBJ whole genome shotgun (WGS) entry which is preliminary data.</text>
</comment>
<gene>
    <name evidence="2" type="ORF">L195_g034262</name>
</gene>
<keyword evidence="2" id="KW-0808">Transferase</keyword>
<feature type="region of interest" description="Disordered" evidence="1">
    <location>
        <begin position="1"/>
        <end position="35"/>
    </location>
</feature>
<keyword evidence="2" id="KW-0418">Kinase</keyword>
<feature type="compositionally biased region" description="Low complexity" evidence="1">
    <location>
        <begin position="1"/>
        <end position="15"/>
    </location>
</feature>
<dbReference type="GO" id="GO:0016301">
    <property type="term" value="F:kinase activity"/>
    <property type="evidence" value="ECO:0007669"/>
    <property type="project" value="UniProtKB-KW"/>
</dbReference>
<feature type="compositionally biased region" description="Polar residues" evidence="1">
    <location>
        <begin position="16"/>
        <end position="25"/>
    </location>
</feature>
<name>A0A2K3LIB8_TRIPR</name>
<dbReference type="AlphaFoldDB" id="A0A2K3LIB8"/>
<evidence type="ECO:0000256" key="1">
    <source>
        <dbReference type="SAM" id="MobiDB-lite"/>
    </source>
</evidence>
<proteinExistence type="predicted"/>
<evidence type="ECO:0000313" key="3">
    <source>
        <dbReference type="Proteomes" id="UP000236291"/>
    </source>
</evidence>
<dbReference type="Proteomes" id="UP000236291">
    <property type="component" value="Unassembled WGS sequence"/>
</dbReference>
<accession>A0A2K3LIB8</accession>
<organism evidence="2 3">
    <name type="scientific">Trifolium pratense</name>
    <name type="common">Red clover</name>
    <dbReference type="NCBI Taxonomy" id="57577"/>
    <lineage>
        <taxon>Eukaryota</taxon>
        <taxon>Viridiplantae</taxon>
        <taxon>Streptophyta</taxon>
        <taxon>Embryophyta</taxon>
        <taxon>Tracheophyta</taxon>
        <taxon>Spermatophyta</taxon>
        <taxon>Magnoliopsida</taxon>
        <taxon>eudicotyledons</taxon>
        <taxon>Gunneridae</taxon>
        <taxon>Pentapetalae</taxon>
        <taxon>rosids</taxon>
        <taxon>fabids</taxon>
        <taxon>Fabales</taxon>
        <taxon>Fabaceae</taxon>
        <taxon>Papilionoideae</taxon>
        <taxon>50 kb inversion clade</taxon>
        <taxon>NPAAA clade</taxon>
        <taxon>Hologalegina</taxon>
        <taxon>IRL clade</taxon>
        <taxon>Trifolieae</taxon>
        <taxon>Trifolium</taxon>
    </lineage>
</organism>
<evidence type="ECO:0000313" key="2">
    <source>
        <dbReference type="EMBL" id="PNX78285.1"/>
    </source>
</evidence>
<reference evidence="2 3" key="1">
    <citation type="journal article" date="2014" name="Am. J. Bot.">
        <title>Genome assembly and annotation for red clover (Trifolium pratense; Fabaceae).</title>
        <authorList>
            <person name="Istvanek J."/>
            <person name="Jaros M."/>
            <person name="Krenek A."/>
            <person name="Repkova J."/>
        </authorList>
    </citation>
    <scope>NUCLEOTIDE SEQUENCE [LARGE SCALE GENOMIC DNA]</scope>
    <source>
        <strain evidence="3">cv. Tatra</strain>
        <tissue evidence="2">Young leaves</tissue>
    </source>
</reference>
<dbReference type="EMBL" id="ASHM01033819">
    <property type="protein sequence ID" value="PNX78285.1"/>
    <property type="molecule type" value="Genomic_DNA"/>
</dbReference>
<sequence>MGCVSSKQQQQAVSVTPANENSGRTSHNESGRTSENCCESLSFRLENLHKFVQSEHLAAGWPAWLSAVAGDAIHGWIPLRPDAFHKLQKVHHSYYFLYLFIE</sequence>
<dbReference type="STRING" id="57577.A0A2K3LIB8"/>
<reference evidence="2 3" key="2">
    <citation type="journal article" date="2017" name="Front. Plant Sci.">
        <title>Gene Classification and Mining of Molecular Markers Useful in Red Clover (Trifolium pratense) Breeding.</title>
        <authorList>
            <person name="Istvanek J."/>
            <person name="Dluhosova J."/>
            <person name="Dluhos P."/>
            <person name="Patkova L."/>
            <person name="Nedelnik J."/>
            <person name="Repkova J."/>
        </authorList>
    </citation>
    <scope>NUCLEOTIDE SEQUENCE [LARGE SCALE GENOMIC DNA]</scope>
    <source>
        <strain evidence="3">cv. Tatra</strain>
        <tissue evidence="2">Young leaves</tissue>
    </source>
</reference>
<protein>
    <submittedName>
        <fullName evidence="2">Putative serine threonine-protein kinase</fullName>
    </submittedName>
</protein>